<dbReference type="InterPro" id="IPR026590">
    <property type="entry name" value="Ssirtuin_cat_dom"/>
</dbReference>
<dbReference type="InterPro" id="IPR029035">
    <property type="entry name" value="DHS-like_NAD/FAD-binding_dom"/>
</dbReference>
<keyword evidence="2" id="KW-0808">Transferase</keyword>
<dbReference type="PROSITE" id="PS50305">
    <property type="entry name" value="SIRTUIN"/>
    <property type="match status" value="1"/>
</dbReference>
<evidence type="ECO:0000313" key="7">
    <source>
        <dbReference type="Proteomes" id="UP001056384"/>
    </source>
</evidence>
<feature type="binding site" evidence="4">
    <location>
        <position position="138"/>
    </location>
    <ligand>
        <name>Zn(2+)</name>
        <dbReference type="ChEBI" id="CHEBI:29105"/>
    </ligand>
</feature>
<dbReference type="GO" id="GO:0070403">
    <property type="term" value="F:NAD+ binding"/>
    <property type="evidence" value="ECO:0007669"/>
    <property type="project" value="InterPro"/>
</dbReference>
<keyword evidence="4" id="KW-0479">Metal-binding</keyword>
<proteinExistence type="inferred from homology"/>
<evidence type="ECO:0000256" key="3">
    <source>
        <dbReference type="ARBA" id="ARBA00023027"/>
    </source>
</evidence>
<dbReference type="Gene3D" id="3.30.1600.10">
    <property type="entry name" value="SIR2/SIRT2 'Small Domain"/>
    <property type="match status" value="1"/>
</dbReference>
<feature type="active site" description="Proton acceptor" evidence="4">
    <location>
        <position position="125"/>
    </location>
</feature>
<accession>A0A9Q9AF91</accession>
<dbReference type="GO" id="GO:0036054">
    <property type="term" value="F:protein-malonyllysine demalonylase activity"/>
    <property type="evidence" value="ECO:0007669"/>
    <property type="project" value="InterPro"/>
</dbReference>
<dbReference type="CDD" id="cd01412">
    <property type="entry name" value="SIRT5_Af1_CobB"/>
    <property type="match status" value="1"/>
</dbReference>
<evidence type="ECO:0000256" key="4">
    <source>
        <dbReference type="PROSITE-ProRule" id="PRU00236"/>
    </source>
</evidence>
<evidence type="ECO:0000313" key="6">
    <source>
        <dbReference type="EMBL" id="USW48020.1"/>
    </source>
</evidence>
<evidence type="ECO:0000256" key="2">
    <source>
        <dbReference type="ARBA" id="ARBA00022679"/>
    </source>
</evidence>
<organism evidence="6 7">
    <name type="scientific">Septoria linicola</name>
    <dbReference type="NCBI Taxonomy" id="215465"/>
    <lineage>
        <taxon>Eukaryota</taxon>
        <taxon>Fungi</taxon>
        <taxon>Dikarya</taxon>
        <taxon>Ascomycota</taxon>
        <taxon>Pezizomycotina</taxon>
        <taxon>Dothideomycetes</taxon>
        <taxon>Dothideomycetidae</taxon>
        <taxon>Mycosphaerellales</taxon>
        <taxon>Mycosphaerellaceae</taxon>
        <taxon>Septoria</taxon>
    </lineage>
</organism>
<dbReference type="AlphaFoldDB" id="A0A9Q9AF91"/>
<protein>
    <submittedName>
        <fullName evidence="6">Sirtuin family, DHS-like NAD/FAD-binding domain superfamily</fullName>
    </submittedName>
</protein>
<gene>
    <name evidence="6" type="ORF">Slin15195_G013390</name>
</gene>
<name>A0A9Q9AF91_9PEZI</name>
<dbReference type="GO" id="GO:0005634">
    <property type="term" value="C:nucleus"/>
    <property type="evidence" value="ECO:0007669"/>
    <property type="project" value="TreeGrafter"/>
</dbReference>
<dbReference type="GO" id="GO:0017136">
    <property type="term" value="F:histone deacetylase activity, NAD-dependent"/>
    <property type="evidence" value="ECO:0007669"/>
    <property type="project" value="TreeGrafter"/>
</dbReference>
<dbReference type="Pfam" id="PF02146">
    <property type="entry name" value="SIR2"/>
    <property type="match status" value="1"/>
</dbReference>
<feature type="domain" description="Deacetylase sirtuin-type" evidence="5">
    <location>
        <begin position="2"/>
        <end position="296"/>
    </location>
</feature>
<dbReference type="PANTHER" id="PTHR11085:SF10">
    <property type="entry name" value="NAD-DEPENDENT PROTEIN DEACYLASE SIRTUIN-5, MITOCHONDRIAL-RELATED"/>
    <property type="match status" value="1"/>
</dbReference>
<evidence type="ECO:0000256" key="1">
    <source>
        <dbReference type="ARBA" id="ARBA00006924"/>
    </source>
</evidence>
<feature type="binding site" evidence="4">
    <location>
        <position position="133"/>
    </location>
    <ligand>
        <name>Zn(2+)</name>
        <dbReference type="ChEBI" id="CHEBI:29105"/>
    </ligand>
</feature>
<evidence type="ECO:0000259" key="5">
    <source>
        <dbReference type="PROSITE" id="PS50305"/>
    </source>
</evidence>
<keyword evidence="7" id="KW-1185">Reference proteome</keyword>
<feature type="binding site" evidence="4">
    <location>
        <position position="189"/>
    </location>
    <ligand>
        <name>Zn(2+)</name>
        <dbReference type="ChEBI" id="CHEBI:29105"/>
    </ligand>
</feature>
<dbReference type="EMBL" id="CP099418">
    <property type="protein sequence ID" value="USW48020.1"/>
    <property type="molecule type" value="Genomic_DNA"/>
</dbReference>
<keyword evidence="4" id="KW-0862">Zinc</keyword>
<dbReference type="GO" id="GO:0046872">
    <property type="term" value="F:metal ion binding"/>
    <property type="evidence" value="ECO:0007669"/>
    <property type="project" value="UniProtKB-KW"/>
</dbReference>
<dbReference type="GO" id="GO:0036055">
    <property type="term" value="F:protein-succinyllysine desuccinylase activity"/>
    <property type="evidence" value="ECO:0007669"/>
    <property type="project" value="InterPro"/>
</dbReference>
<dbReference type="InterPro" id="IPR027546">
    <property type="entry name" value="Sirtuin_class_III"/>
</dbReference>
<keyword evidence="3" id="KW-0520">NAD</keyword>
<dbReference type="Gene3D" id="3.40.50.1220">
    <property type="entry name" value="TPP-binding domain"/>
    <property type="match status" value="1"/>
</dbReference>
<comment type="similarity">
    <text evidence="1">Belongs to the sirtuin family. Class I subfamily.</text>
</comment>
<reference evidence="6" key="1">
    <citation type="submission" date="2022-06" db="EMBL/GenBank/DDBJ databases">
        <title>Complete genome sequences of two strains of the flax pathogen Septoria linicola.</title>
        <authorList>
            <person name="Lapalu N."/>
            <person name="Simon A."/>
            <person name="Demenou B."/>
            <person name="Paumier D."/>
            <person name="Guillot M.-P."/>
            <person name="Gout L."/>
            <person name="Valade R."/>
        </authorList>
    </citation>
    <scope>NUCLEOTIDE SEQUENCE</scope>
    <source>
        <strain evidence="6">SE15195</strain>
    </source>
</reference>
<dbReference type="PANTHER" id="PTHR11085">
    <property type="entry name" value="NAD-DEPENDENT PROTEIN DEACYLASE SIRTUIN-5, MITOCHONDRIAL-RELATED"/>
    <property type="match status" value="1"/>
</dbReference>
<feature type="binding site" evidence="4">
    <location>
        <position position="186"/>
    </location>
    <ligand>
        <name>Zn(2+)</name>
        <dbReference type="ChEBI" id="CHEBI:29105"/>
    </ligand>
</feature>
<dbReference type="InterPro" id="IPR003000">
    <property type="entry name" value="Sirtuin"/>
</dbReference>
<dbReference type="SUPFAM" id="SSF52467">
    <property type="entry name" value="DHS-like NAD/FAD-binding domain"/>
    <property type="match status" value="1"/>
</dbReference>
<sequence length="296" mass="32620">MASTKPEALRSFHDLLQQSTRVMCLLGAGLSAASGLPTFRGAGGLWRSHDAISLASPTAFERDPALVWRFYSYRRHMALQVRPNTAHFALAELARRMPGFITLSQNVDGLSQRAGHPQDNLHLLHGTLFEVKCTDKSCGYKAENFTDPITASLDIPYDTTSNQARQDISDASVTLADIPLEQLPHCPQCTKSLLRPNVVWFGERLPDHVMDSIRVYLDESEKIDLIMVIGTGAKVYPAAGYISEARYRGARVCVVNTDSNDAPPGGWEEGDWFFQGDAAQLLPELLKPIIGDLPNL</sequence>
<dbReference type="InterPro" id="IPR050134">
    <property type="entry name" value="NAD-dep_sirtuin_deacylases"/>
</dbReference>
<dbReference type="InterPro" id="IPR026591">
    <property type="entry name" value="Sirtuin_cat_small_dom_sf"/>
</dbReference>
<dbReference type="Proteomes" id="UP001056384">
    <property type="component" value="Chromosome 1"/>
</dbReference>